<keyword evidence="6" id="KW-1185">Reference proteome</keyword>
<proteinExistence type="inferred from homology"/>
<dbReference type="Pfam" id="PF10304">
    <property type="entry name" value="RTP1_C2"/>
    <property type="match status" value="1"/>
</dbReference>
<evidence type="ECO:0000256" key="2">
    <source>
        <dbReference type="SAM" id="MobiDB-lite"/>
    </source>
</evidence>
<feature type="domain" description="RNA polymerase II assembly factor Rtp1 C-terminal" evidence="3">
    <location>
        <begin position="824"/>
        <end position="856"/>
    </location>
</feature>
<evidence type="ECO:0000256" key="1">
    <source>
        <dbReference type="ARBA" id="ARBA00005724"/>
    </source>
</evidence>
<feature type="region of interest" description="Disordered" evidence="2">
    <location>
        <begin position="884"/>
        <end position="907"/>
    </location>
</feature>
<dbReference type="InterPro" id="IPR016024">
    <property type="entry name" value="ARM-type_fold"/>
</dbReference>
<dbReference type="EMBL" id="JAUDZG010000005">
    <property type="protein sequence ID" value="KAK3304475.1"/>
    <property type="molecule type" value="Genomic_DNA"/>
</dbReference>
<gene>
    <name evidence="5" type="ORF">B0T15DRAFT_536617</name>
</gene>
<dbReference type="SUPFAM" id="SSF48371">
    <property type="entry name" value="ARM repeat"/>
    <property type="match status" value="1"/>
</dbReference>
<evidence type="ECO:0008006" key="7">
    <source>
        <dbReference type="Google" id="ProtNLM"/>
    </source>
</evidence>
<dbReference type="GeneID" id="87888389"/>
<organism evidence="5 6">
    <name type="scientific">Chaetomium strumarium</name>
    <dbReference type="NCBI Taxonomy" id="1170767"/>
    <lineage>
        <taxon>Eukaryota</taxon>
        <taxon>Fungi</taxon>
        <taxon>Dikarya</taxon>
        <taxon>Ascomycota</taxon>
        <taxon>Pezizomycotina</taxon>
        <taxon>Sordariomycetes</taxon>
        <taxon>Sordariomycetidae</taxon>
        <taxon>Sordariales</taxon>
        <taxon>Chaetomiaceae</taxon>
        <taxon>Chaetomium</taxon>
    </lineage>
</organism>
<feature type="domain" description="RNA polymerase II assembly factor Rtp1 C-terminal" evidence="4">
    <location>
        <begin position="555"/>
        <end position="654"/>
    </location>
</feature>
<evidence type="ECO:0000313" key="6">
    <source>
        <dbReference type="Proteomes" id="UP001273166"/>
    </source>
</evidence>
<feature type="compositionally biased region" description="Basic and acidic residues" evidence="2">
    <location>
        <begin position="886"/>
        <end position="907"/>
    </location>
</feature>
<dbReference type="Proteomes" id="UP001273166">
    <property type="component" value="Unassembled WGS sequence"/>
</dbReference>
<reference evidence="5" key="1">
    <citation type="journal article" date="2023" name="Mol. Phylogenet. Evol.">
        <title>Genome-scale phylogeny and comparative genomics of the fungal order Sordariales.</title>
        <authorList>
            <person name="Hensen N."/>
            <person name="Bonometti L."/>
            <person name="Westerberg I."/>
            <person name="Brannstrom I.O."/>
            <person name="Guillou S."/>
            <person name="Cros-Aarteil S."/>
            <person name="Calhoun S."/>
            <person name="Haridas S."/>
            <person name="Kuo A."/>
            <person name="Mondo S."/>
            <person name="Pangilinan J."/>
            <person name="Riley R."/>
            <person name="LaButti K."/>
            <person name="Andreopoulos B."/>
            <person name="Lipzen A."/>
            <person name="Chen C."/>
            <person name="Yan M."/>
            <person name="Daum C."/>
            <person name="Ng V."/>
            <person name="Clum A."/>
            <person name="Steindorff A."/>
            <person name="Ohm R.A."/>
            <person name="Martin F."/>
            <person name="Silar P."/>
            <person name="Natvig D.O."/>
            <person name="Lalanne C."/>
            <person name="Gautier V."/>
            <person name="Ament-Velasquez S.L."/>
            <person name="Kruys A."/>
            <person name="Hutchinson M.I."/>
            <person name="Powell A.J."/>
            <person name="Barry K."/>
            <person name="Miller A.N."/>
            <person name="Grigoriev I.V."/>
            <person name="Debuchy R."/>
            <person name="Gladieux P."/>
            <person name="Hiltunen Thoren M."/>
            <person name="Johannesson H."/>
        </authorList>
    </citation>
    <scope>NUCLEOTIDE SEQUENCE</scope>
    <source>
        <strain evidence="5">CBS 333.67</strain>
    </source>
</reference>
<dbReference type="InterPro" id="IPR019414">
    <property type="entry name" value="Rtp1_C2"/>
</dbReference>
<comment type="caution">
    <text evidence="5">The sequence shown here is derived from an EMBL/GenBank/DDBJ whole genome shotgun (WGS) entry which is preliminary data.</text>
</comment>
<dbReference type="Pfam" id="PF10363">
    <property type="entry name" value="RTP1_C1"/>
    <property type="match status" value="1"/>
</dbReference>
<comment type="similarity">
    <text evidence="1">Belongs to the Tango6 family.</text>
</comment>
<dbReference type="PANTHER" id="PTHR20959:SF1">
    <property type="entry name" value="TRANSPORT AND GOLGI ORGANIZATION PROTEIN 6 HOMOLOG"/>
    <property type="match status" value="1"/>
</dbReference>
<protein>
    <recommendedName>
        <fullName evidence="7">RNA polymerase II assembly factor Rtp1 C-terminal domain-containing protein</fullName>
    </recommendedName>
</protein>
<evidence type="ECO:0000259" key="3">
    <source>
        <dbReference type="Pfam" id="PF10304"/>
    </source>
</evidence>
<name>A0AAJ0M0H5_9PEZI</name>
<sequence>MDQNASETSGRQKLMQSIIDAGTKAFSPDVPESLRAQATREFDELIQRTKTLNVLGALNILVRPGHVPPWLRSKLMEELTRVPLRPDGVRATLEFVFSVHPSSTVRVSEAAVPQKKGANITHEALTLASNLLSAPPASVAPETWYSAISPQLLVLLDGGEGPELVKVASYVVGFGILGRKAAGAPGTAGWKYFAEPMLNHIKPPPGFSNEAGTERDGIVDLTKQEILVQHNELLTALRRLHALLVSHPNPGLCKRLLAPLVLPLWALASRPEAPPAVAEPVCSSALELLKTYSMLMPSPGLVLLLARNLGYIGGHNTSSPEWVYQAAEDGHVQIVDARPLLTNKSDQAFRFTLEHIDRKTAKLLDLVTSTLSDADISASFLELLKRWLASNHNPDRSGIIVQQDNDEEEDSVAKLAEVKTLQAMMERFPEKLATQPKHILDLVSQIIARAGNSPDGDDEVAGVALSLLNMVVTVPGFQKSRVEPAVLSLIESSLDRLSNGSTDLSRTANNLRLLLLYRDEIDSASSVTSTSLPTDQQVEDRKTYALAISYITQPDSPAPVRSEGLNLIATLITSQSPVLDIPGILVLLSSLISDADEYIYLRIIKLYALLANNHPRSVTRELTDHFVDAKEAHPLDARLRFGEALVQVIQRLGQTFTGALAAGVGNALLSVAGRRGRRPKTEAKQLREQRLQAQRNREAAEAWGGEVPDMSDPMTEEERARKELLERIVDGWDESKRGMEDVRVRASALSVLGAAVEVNAAGLGQGLVTGAVDLCVAVLQLERGLEKGILRRAAVLFVMSFVKALEEAREKGRALGLGFGKEAQEDVMRTLRYVAETDNDGLVVQHAKDVVESLETWQVVKLLPASSSQQPPLGEALTKLTGLEVDPERSAALHENRPSRPRIEEVE</sequence>
<dbReference type="RefSeq" id="XP_062720255.1">
    <property type="nucleotide sequence ID" value="XM_062869560.1"/>
</dbReference>
<dbReference type="AlphaFoldDB" id="A0AAJ0M0H5"/>
<dbReference type="InterPro" id="IPR039600">
    <property type="entry name" value="TANGO6/Rtp1"/>
</dbReference>
<reference evidence="5" key="2">
    <citation type="submission" date="2023-06" db="EMBL/GenBank/DDBJ databases">
        <authorList>
            <consortium name="Lawrence Berkeley National Laboratory"/>
            <person name="Mondo S.J."/>
            <person name="Hensen N."/>
            <person name="Bonometti L."/>
            <person name="Westerberg I."/>
            <person name="Brannstrom I.O."/>
            <person name="Guillou S."/>
            <person name="Cros-Aarteil S."/>
            <person name="Calhoun S."/>
            <person name="Haridas S."/>
            <person name="Kuo A."/>
            <person name="Pangilinan J."/>
            <person name="Riley R."/>
            <person name="Labutti K."/>
            <person name="Andreopoulos B."/>
            <person name="Lipzen A."/>
            <person name="Chen C."/>
            <person name="Yanf M."/>
            <person name="Daum C."/>
            <person name="Ng V."/>
            <person name="Clum A."/>
            <person name="Steindorff A."/>
            <person name="Ohm R."/>
            <person name="Martin F."/>
            <person name="Silar P."/>
            <person name="Natvig D."/>
            <person name="Lalanne C."/>
            <person name="Gautier V."/>
            <person name="Ament-Velasquez S.L."/>
            <person name="Kruys A."/>
            <person name="Hutchinson M.I."/>
            <person name="Powell A.J."/>
            <person name="Barry K."/>
            <person name="Miller A.N."/>
            <person name="Grigoriev I.V."/>
            <person name="Debuchy R."/>
            <person name="Gladieux P."/>
            <person name="Thoren M.H."/>
            <person name="Johannesson H."/>
        </authorList>
    </citation>
    <scope>NUCLEOTIDE SEQUENCE</scope>
    <source>
        <strain evidence="5">CBS 333.67</strain>
    </source>
</reference>
<accession>A0AAJ0M0H5</accession>
<dbReference type="GO" id="GO:0009306">
    <property type="term" value="P:protein secretion"/>
    <property type="evidence" value="ECO:0007669"/>
    <property type="project" value="TreeGrafter"/>
</dbReference>
<evidence type="ECO:0000259" key="4">
    <source>
        <dbReference type="Pfam" id="PF10363"/>
    </source>
</evidence>
<evidence type="ECO:0000313" key="5">
    <source>
        <dbReference type="EMBL" id="KAK3304475.1"/>
    </source>
</evidence>
<dbReference type="PANTHER" id="PTHR20959">
    <property type="entry name" value="TRANSPORT AND GOLGI ORGANIZATION PROTEIN 6 FAMILY MEMBER"/>
    <property type="match status" value="1"/>
</dbReference>
<dbReference type="InterPro" id="IPR019451">
    <property type="entry name" value="Rtp1_C1"/>
</dbReference>